<organism evidence="10 11">
    <name type="scientific">Paenibacillus haidiansis</name>
    <dbReference type="NCBI Taxonomy" id="1574488"/>
    <lineage>
        <taxon>Bacteria</taxon>
        <taxon>Bacillati</taxon>
        <taxon>Bacillota</taxon>
        <taxon>Bacilli</taxon>
        <taxon>Bacillales</taxon>
        <taxon>Paenibacillaceae</taxon>
        <taxon>Paenibacillus</taxon>
    </lineage>
</organism>
<dbReference type="InterPro" id="IPR016205">
    <property type="entry name" value="Glycerol_DH"/>
</dbReference>
<dbReference type="Gene3D" id="1.20.1090.10">
    <property type="entry name" value="Dehydroquinate synthase-like - alpha domain"/>
    <property type="match status" value="1"/>
</dbReference>
<keyword evidence="8" id="KW-0594">Phospholipid biosynthesis</keyword>
<evidence type="ECO:0000256" key="7">
    <source>
        <dbReference type="ARBA" id="ARBA00023098"/>
    </source>
</evidence>
<dbReference type="RefSeq" id="WP_331845082.1">
    <property type="nucleotide sequence ID" value="NZ_JAZHPZ010000001.1"/>
</dbReference>
<evidence type="ECO:0000313" key="10">
    <source>
        <dbReference type="EMBL" id="MEF2964885.1"/>
    </source>
</evidence>
<dbReference type="PANTHER" id="PTHR43616">
    <property type="entry name" value="GLYCEROL DEHYDROGENASE"/>
    <property type="match status" value="1"/>
</dbReference>
<keyword evidence="1" id="KW-0963">Cytoplasm</keyword>
<dbReference type="SUPFAM" id="SSF56796">
    <property type="entry name" value="Dehydroquinate synthase-like"/>
    <property type="match status" value="1"/>
</dbReference>
<evidence type="ECO:0000313" key="11">
    <source>
        <dbReference type="Proteomes" id="UP001306950"/>
    </source>
</evidence>
<comment type="caution">
    <text evidence="10">The sequence shown here is derived from an EMBL/GenBank/DDBJ whole genome shotgun (WGS) entry which is preliminary data.</text>
</comment>
<dbReference type="EC" id="1.1.1.261" evidence="10"/>
<dbReference type="Gene3D" id="3.40.50.1970">
    <property type="match status" value="1"/>
</dbReference>
<evidence type="ECO:0000256" key="2">
    <source>
        <dbReference type="ARBA" id="ARBA00022516"/>
    </source>
</evidence>
<keyword evidence="2" id="KW-0444">Lipid biosynthesis</keyword>
<protein>
    <submittedName>
        <fullName evidence="10">Sn-glycerol-1-phosphate dehydrogenase</fullName>
        <ecNumber evidence="10">1.1.1.261</ecNumber>
    </submittedName>
</protein>
<sequence length="426" mass="45868">MYVQHSEIKANRKLLYVQLRYEIETVFILAAISSGMGRNLLMSNVDVGTGTGGGTTSPFFEKLVLEAGALKQVAPFFLEHGSRRLLLAADANTYEAAGRKLEQSMREAGLEPSLCLLEPAETGDVVADEAAIVQLLLAIEPGMTEALIAVGSGTIHDIVRFAGHKCGIPFISVPTAPSVDGFTSAGAPLTIRGMKTTVPAVSPTAIFADLDVLMRAPQRLVAAGFGDMLGKYTSLFDWKFSHLTGGEPYNEQAAEITERALASCVRHAREIGGRTQEGITALMTALIESGIAMLLFGQSHPASGAEHHLSHYWEMEYLRRGRRALLHGAKVGVACAEISRLYHDAAERGVFPGGEPEALRRHGELVRSWLADVPSEAAIRELLQLAGGPSSLAELGIGDGLFARSLREAHRIRPNRHTFLRALNEA</sequence>
<dbReference type="Proteomes" id="UP001306950">
    <property type="component" value="Unassembled WGS sequence"/>
</dbReference>
<evidence type="ECO:0000256" key="4">
    <source>
        <dbReference type="ARBA" id="ARBA00022857"/>
    </source>
</evidence>
<reference evidence="10 11" key="1">
    <citation type="submission" date="2024-02" db="EMBL/GenBank/DDBJ databases">
        <title>A nitrogen-fixing paenibacillus bacterium.</title>
        <authorList>
            <person name="Zhang W.L."/>
            <person name="Chen S.F."/>
        </authorList>
    </citation>
    <scope>NUCLEOTIDE SEQUENCE [LARGE SCALE GENOMIC DNA]</scope>
    <source>
        <strain evidence="10 11">M1</strain>
    </source>
</reference>
<dbReference type="InterPro" id="IPR032837">
    <property type="entry name" value="G1PDH"/>
</dbReference>
<accession>A0ABU7VM89</accession>
<dbReference type="GO" id="GO:0050492">
    <property type="term" value="F:glycerol-1-phosphate dehydrogenase [NAD(P)+] activity"/>
    <property type="evidence" value="ECO:0007669"/>
    <property type="project" value="UniProtKB-EC"/>
</dbReference>
<dbReference type="Pfam" id="PF13685">
    <property type="entry name" value="Fe-ADH_2"/>
    <property type="match status" value="1"/>
</dbReference>
<keyword evidence="9" id="KW-1208">Phospholipid metabolism</keyword>
<evidence type="ECO:0000256" key="6">
    <source>
        <dbReference type="ARBA" id="ARBA00023027"/>
    </source>
</evidence>
<evidence type="ECO:0000256" key="9">
    <source>
        <dbReference type="ARBA" id="ARBA00023264"/>
    </source>
</evidence>
<keyword evidence="7" id="KW-0443">Lipid metabolism</keyword>
<gene>
    <name evidence="10" type="ORF">V3851_03505</name>
</gene>
<keyword evidence="3" id="KW-0479">Metal-binding</keyword>
<keyword evidence="11" id="KW-1185">Reference proteome</keyword>
<dbReference type="PANTHER" id="PTHR43616:SF5">
    <property type="entry name" value="GLYCEROL DEHYDROGENASE 1"/>
    <property type="match status" value="1"/>
</dbReference>
<proteinExistence type="predicted"/>
<dbReference type="CDD" id="cd08175">
    <property type="entry name" value="G1PDH"/>
    <property type="match status" value="1"/>
</dbReference>
<evidence type="ECO:0000256" key="1">
    <source>
        <dbReference type="ARBA" id="ARBA00022490"/>
    </source>
</evidence>
<evidence type="ECO:0000256" key="5">
    <source>
        <dbReference type="ARBA" id="ARBA00023002"/>
    </source>
</evidence>
<keyword evidence="5 10" id="KW-0560">Oxidoreductase</keyword>
<dbReference type="EMBL" id="JAZHPZ010000001">
    <property type="protein sequence ID" value="MEF2964885.1"/>
    <property type="molecule type" value="Genomic_DNA"/>
</dbReference>
<keyword evidence="4" id="KW-0521">NADP</keyword>
<name>A0ABU7VM89_9BACL</name>
<evidence type="ECO:0000256" key="8">
    <source>
        <dbReference type="ARBA" id="ARBA00023209"/>
    </source>
</evidence>
<evidence type="ECO:0000256" key="3">
    <source>
        <dbReference type="ARBA" id="ARBA00022723"/>
    </source>
</evidence>
<keyword evidence="6" id="KW-0520">NAD</keyword>